<evidence type="ECO:0000313" key="2">
    <source>
        <dbReference type="Proteomes" id="UP000195089"/>
    </source>
</evidence>
<organism evidence="1 2">
    <name type="scientific">Bacillus thuringiensis serovar pingluonsis</name>
    <dbReference type="NCBI Taxonomy" id="180881"/>
    <lineage>
        <taxon>Bacteria</taxon>
        <taxon>Bacillati</taxon>
        <taxon>Bacillota</taxon>
        <taxon>Bacilli</taxon>
        <taxon>Bacillales</taxon>
        <taxon>Bacillaceae</taxon>
        <taxon>Bacillus</taxon>
        <taxon>Bacillus cereus group</taxon>
    </lineage>
</organism>
<protein>
    <submittedName>
        <fullName evidence="1">Uncharacterized protein</fullName>
    </submittedName>
</protein>
<gene>
    <name evidence="1" type="ORF">BK742_18260</name>
</gene>
<comment type="caution">
    <text evidence="1">The sequence shown here is derived from an EMBL/GenBank/DDBJ whole genome shotgun (WGS) entry which is preliminary data.</text>
</comment>
<reference evidence="1 2" key="1">
    <citation type="submission" date="2016-10" db="EMBL/GenBank/DDBJ databases">
        <title>Comparative genomics of Bacillus thuringiensis reveals a path to pathogens against multiple invertebrate hosts.</title>
        <authorList>
            <person name="Zheng J."/>
            <person name="Gao Q."/>
            <person name="Liu H."/>
            <person name="Peng D."/>
            <person name="Ruan L."/>
            <person name="Sun M."/>
        </authorList>
    </citation>
    <scope>NUCLEOTIDE SEQUENCE [LARGE SCALE GENOMIC DNA]</scope>
    <source>
        <strain evidence="1">BGSC 4BX1</strain>
    </source>
</reference>
<dbReference type="EMBL" id="NFDL01000074">
    <property type="protein sequence ID" value="OTY41139.1"/>
    <property type="molecule type" value="Genomic_DNA"/>
</dbReference>
<dbReference type="Proteomes" id="UP000195089">
    <property type="component" value="Unassembled WGS sequence"/>
</dbReference>
<accession>A0A243B834</accession>
<proteinExistence type="predicted"/>
<dbReference type="AlphaFoldDB" id="A0A243B834"/>
<evidence type="ECO:0000313" key="1">
    <source>
        <dbReference type="EMBL" id="OTY41139.1"/>
    </source>
</evidence>
<dbReference type="RefSeq" id="WP_088119918.1">
    <property type="nucleotide sequence ID" value="NZ_NFDL01000074.1"/>
</dbReference>
<sequence length="508" mass="60541">MNFQFAWSSEWIQKYESPWGIIEKFKYANAINGNTVLKLIGNENVRNFKEISNAGRRHRDLIYFHGVDCKLSRKILEVNLKQYHDYLLVQSLYPFSINRSNLDYNFHRHLNYCPTCLNTGYHSIFHQIKFFDHCLFHPLQNLISICPKCKQSMPEYSINKGNIDAYNCICGHHFLSSKNIRGIFSAWKKELIVQSNLVNTLQALPKHIMNKYHLSYPFYNYKNNSKFDKKNTTQHLKDIPQLLISAFTENKIDNSPVMNIYSNENIFQIKDNYHHLSESYNQIFPYRTHNLKLKEKCHTEIIFFEIYKQTRVIYKSISRYIQNKIINIHKKCVRNFDDTYQDDPICLHAYAFILWKSECEGRRIYPRILNQAQVPSLNDFRFSNDQFSIFPKGPFMIHLKEILNSFQQEPVSNGEWGFNLLKYNLSAINYVVNRITSYLLIERYISWLEVMHHPKEFKFLYPNGDIPMYLTKIPLEKNESISFYFPSGRFSYMKYLVKDIDNKLSCSP</sequence>
<name>A0A243B834_BACTU</name>